<dbReference type="Gene3D" id="3.20.20.30">
    <property type="entry name" value="Luciferase-like domain"/>
    <property type="match status" value="1"/>
</dbReference>
<name>A0A1S1WWD0_9NEIS</name>
<feature type="domain" description="Luciferase-like" evidence="3">
    <location>
        <begin position="20"/>
        <end position="307"/>
    </location>
</feature>
<dbReference type="RefSeq" id="WP_071116648.1">
    <property type="nucleotide sequence ID" value="NZ_MKCS01000002.1"/>
</dbReference>
<dbReference type="NCBIfam" id="TIGR03558">
    <property type="entry name" value="oxido_grp_1"/>
    <property type="match status" value="1"/>
</dbReference>
<evidence type="ECO:0000256" key="1">
    <source>
        <dbReference type="ARBA" id="ARBA00007789"/>
    </source>
</evidence>
<evidence type="ECO:0000259" key="3">
    <source>
        <dbReference type="Pfam" id="PF00296"/>
    </source>
</evidence>
<accession>A0A1S1WWD0</accession>
<protein>
    <recommendedName>
        <fullName evidence="2">Luciferase-like monooxygenase</fullName>
    </recommendedName>
</protein>
<dbReference type="InterPro" id="IPR011251">
    <property type="entry name" value="Luciferase-like_dom"/>
</dbReference>
<dbReference type="InterPro" id="IPR019949">
    <property type="entry name" value="CmoO-like"/>
</dbReference>
<dbReference type="PANTHER" id="PTHR30137">
    <property type="entry name" value="LUCIFERASE-LIKE MONOOXYGENASE"/>
    <property type="match status" value="1"/>
</dbReference>
<dbReference type="InterPro" id="IPR050766">
    <property type="entry name" value="Bact_Lucif_Oxidored"/>
</dbReference>
<comment type="caution">
    <text evidence="4">The sequence shown here is derived from an EMBL/GenBank/DDBJ whole genome shotgun (WGS) entry which is preliminary data.</text>
</comment>
<dbReference type="GO" id="GO:0016705">
    <property type="term" value="F:oxidoreductase activity, acting on paired donors, with incorporation or reduction of molecular oxygen"/>
    <property type="evidence" value="ECO:0007669"/>
    <property type="project" value="InterPro"/>
</dbReference>
<dbReference type="InterPro" id="IPR036661">
    <property type="entry name" value="Luciferase-like_sf"/>
</dbReference>
<proteinExistence type="predicted"/>
<evidence type="ECO:0000313" key="4">
    <source>
        <dbReference type="EMBL" id="OHX11579.1"/>
    </source>
</evidence>
<gene>
    <name evidence="4" type="ORF">BI347_18180</name>
</gene>
<dbReference type="PANTHER" id="PTHR30137:SF6">
    <property type="entry name" value="LUCIFERASE-LIKE MONOOXYGENASE"/>
    <property type="match status" value="1"/>
</dbReference>
<reference evidence="4 5" key="1">
    <citation type="submission" date="2016-09" db="EMBL/GenBank/DDBJ databases">
        <title>Chromobacterium muskegensis sp. nov., an insecticidal bacterium isolated from Sphagnum bogs.</title>
        <authorList>
            <person name="Sparks M.E."/>
            <person name="Blackburn M.B."/>
            <person name="Gundersen-Rindal D.E."/>
            <person name="Mitchell A."/>
            <person name="Farrar R."/>
            <person name="Kuhar D."/>
        </authorList>
    </citation>
    <scope>NUCLEOTIDE SEQUENCE [LARGE SCALE GENOMIC DNA]</scope>
    <source>
        <strain evidence="4 5">37-2</strain>
    </source>
</reference>
<comment type="similarity">
    <text evidence="1">To bacterial alkanal monooxygenase alpha and beta chains.</text>
</comment>
<dbReference type="OrthoDB" id="9780518at2"/>
<evidence type="ECO:0000313" key="5">
    <source>
        <dbReference type="Proteomes" id="UP000180088"/>
    </source>
</evidence>
<dbReference type="EMBL" id="MKCS01000002">
    <property type="protein sequence ID" value="OHX11579.1"/>
    <property type="molecule type" value="Genomic_DNA"/>
</dbReference>
<sequence length="345" mass="36864">MTSSSAPRLSMLELAPIVAGGSAAQALQNSVQLAQHVEQLGYTRFWVAEHHNMAGVASSATAVLLGQIAAHTRSIRVGSGGIMLPNHAPLVVAEQFGTLATMFPGRIDLGLGRAPGTDPLTARALRRDRLGGGDDFPQQVAELRGYLGPEHAGQQVRAIPGGGTNVPVWILGSSLFGAQLAAQQGLPFAFAAHFAPAQLHEALAMYRRLFQPSACLSEPYAMACIPVLAADSDEKALRLATTLYQKFLNLIRGDRQPLPPPVDSMDGLWNPREEFSVRHDWLGAAVFGGAETVKAGLQKLLDETGVNEIMLSTDCHDFTERMRSCEIVAGLLPELRTTRMEAATG</sequence>
<dbReference type="Proteomes" id="UP000180088">
    <property type="component" value="Unassembled WGS sequence"/>
</dbReference>
<dbReference type="GO" id="GO:0005829">
    <property type="term" value="C:cytosol"/>
    <property type="evidence" value="ECO:0007669"/>
    <property type="project" value="TreeGrafter"/>
</dbReference>
<dbReference type="SUPFAM" id="SSF51679">
    <property type="entry name" value="Bacterial luciferase-like"/>
    <property type="match status" value="1"/>
</dbReference>
<organism evidence="4 5">
    <name type="scientific">Chromobacterium sphagni</name>
    <dbReference type="NCBI Taxonomy" id="1903179"/>
    <lineage>
        <taxon>Bacteria</taxon>
        <taxon>Pseudomonadati</taxon>
        <taxon>Pseudomonadota</taxon>
        <taxon>Betaproteobacteria</taxon>
        <taxon>Neisseriales</taxon>
        <taxon>Chromobacteriaceae</taxon>
        <taxon>Chromobacterium</taxon>
    </lineage>
</organism>
<dbReference type="STRING" id="1903179.BI347_18180"/>
<dbReference type="AlphaFoldDB" id="A0A1S1WWD0"/>
<dbReference type="Pfam" id="PF00296">
    <property type="entry name" value="Bac_luciferase"/>
    <property type="match status" value="1"/>
</dbReference>
<dbReference type="FunFam" id="3.20.20.30:FF:000002">
    <property type="entry name" value="LLM class flavin-dependent oxidoreductase"/>
    <property type="match status" value="1"/>
</dbReference>
<evidence type="ECO:0000256" key="2">
    <source>
        <dbReference type="ARBA" id="ARBA00074555"/>
    </source>
</evidence>